<dbReference type="KEGG" id="thes:FHQ07_04475"/>
<gene>
    <name evidence="4" type="ORF">FHQ07_04475</name>
</gene>
<dbReference type="Gene3D" id="3.40.50.1820">
    <property type="entry name" value="alpha/beta hydrolase"/>
    <property type="match status" value="1"/>
</dbReference>
<feature type="chain" id="PRO_5022935534" evidence="2">
    <location>
        <begin position="29"/>
        <end position="754"/>
    </location>
</feature>
<dbReference type="InterPro" id="IPR005674">
    <property type="entry name" value="CocE/Ser_esterase"/>
</dbReference>
<name>A0A5B7ZNA8_9GAMM</name>
<dbReference type="InterPro" id="IPR000383">
    <property type="entry name" value="Xaa-Pro-like_dom"/>
</dbReference>
<sequence length="754" mass="83232">MPPVSHSGKPMRHLLGLLLALFAGAAFAQPRDIPVPAGLQGDGVDRAMPAFARDVIAAYRDDDRARYLDALFRLQLAAGQNAQALQSIEAIRVLRNDPPTQPPLFLQYEIHARAKILQAARGLPFAQAWRQAFAERFGALDDKVALRAEFPFGGSLPRWRDNLDDALGKLKGKKRLPLADAIALVRAWQVHDAYAAFLPLFDAALQEDDARRYIIDHDVLVRTPDGARIAVMLVRPAKAAPLPALLQFSIYANDALYLHDAKTMAAHGYVGVAAYSRGKGRSPDAIVPYERDGADAAAVIDWIAAQRWSDGRVGMFGGSYNSFAQWAALKHRPKALRAIATSASAAPGIDIPMEGGIFLNFMYPWPLYTASSRWLDDARYEDAERWAKLDRDGYASGRAYRERAAIDGDPNPVFAKWLQHPDYDAYWQAMIPQGAEFAGIDIPVLATTGYFDGAQIGVLHYFREHLRHRPDADHTLLIGPYEHVTMQAGVPPQVQGYAPDASARIDLQALRLAWFDHVLKGAPKPALLADRVNWQVMGADTWRHAPALDAMATRRQRLYLVPGASGTHALSAQAQPRAAATQRVDYRDRSDADWTPPPSVVNQALDRHLGLVFMGEPLLRDAELSGPFSGVLEFTVNKRDVDLAIGIYELNAAGEYLDLAYWLQRASYASDRRQRRLLQPGAMQRLVVKDTRLLGRKLAAGSRIVVTLGVIKQPDRQLNLGSGKDPSVETADDAGVPLEIRWSGSSYVELPLRE</sequence>
<dbReference type="SMART" id="SM00939">
    <property type="entry name" value="PepX_C"/>
    <property type="match status" value="1"/>
</dbReference>
<evidence type="ECO:0000313" key="5">
    <source>
        <dbReference type="Proteomes" id="UP000308149"/>
    </source>
</evidence>
<evidence type="ECO:0000259" key="3">
    <source>
        <dbReference type="SMART" id="SM00939"/>
    </source>
</evidence>
<dbReference type="Pfam" id="PF02129">
    <property type="entry name" value="Peptidase_S15"/>
    <property type="match status" value="1"/>
</dbReference>
<proteinExistence type="predicted"/>
<protein>
    <submittedName>
        <fullName evidence="4">CocE/NonD family hydrolase</fullName>
    </submittedName>
</protein>
<dbReference type="OrthoDB" id="9806163at2"/>
<dbReference type="InterPro" id="IPR008979">
    <property type="entry name" value="Galactose-bd-like_sf"/>
</dbReference>
<reference evidence="4 5" key="1">
    <citation type="submission" date="2019-06" db="EMBL/GenBank/DDBJ databases">
        <title>Thermomonas aquatica sp. nov., isolated from an industrial wastewater treatment plant.</title>
        <authorList>
            <person name="Jeon J.H."/>
            <person name="Park D.-S."/>
        </authorList>
    </citation>
    <scope>NUCLEOTIDE SEQUENCE [LARGE SCALE GENOMIC DNA]</scope>
    <source>
        <strain evidence="4 5">SY21</strain>
    </source>
</reference>
<dbReference type="Gene3D" id="2.60.120.260">
    <property type="entry name" value="Galactose-binding domain-like"/>
    <property type="match status" value="1"/>
</dbReference>
<keyword evidence="5" id="KW-1185">Reference proteome</keyword>
<evidence type="ECO:0000313" key="4">
    <source>
        <dbReference type="EMBL" id="QDA56620.1"/>
    </source>
</evidence>
<evidence type="ECO:0000256" key="2">
    <source>
        <dbReference type="SAM" id="SignalP"/>
    </source>
</evidence>
<dbReference type="SUPFAM" id="SSF49785">
    <property type="entry name" value="Galactose-binding domain-like"/>
    <property type="match status" value="1"/>
</dbReference>
<accession>A0A5B7ZNA8</accession>
<feature type="domain" description="Xaa-Pro dipeptidyl-peptidase C-terminal" evidence="3">
    <location>
        <begin position="512"/>
        <end position="749"/>
    </location>
</feature>
<keyword evidence="1 4" id="KW-0378">Hydrolase</keyword>
<dbReference type="NCBIfam" id="TIGR00976">
    <property type="entry name" value="CocE_NonD"/>
    <property type="match status" value="1"/>
</dbReference>
<dbReference type="GO" id="GO:0008239">
    <property type="term" value="F:dipeptidyl-peptidase activity"/>
    <property type="evidence" value="ECO:0007669"/>
    <property type="project" value="InterPro"/>
</dbReference>
<dbReference type="AlphaFoldDB" id="A0A5B7ZNA8"/>
<dbReference type="Pfam" id="PF08530">
    <property type="entry name" value="PepX_C"/>
    <property type="match status" value="1"/>
</dbReference>
<dbReference type="Gene3D" id="1.10.3020.10">
    <property type="entry name" value="alpha-amino acid ester hydrolase ( Helical cap domain)"/>
    <property type="match status" value="1"/>
</dbReference>
<dbReference type="EMBL" id="CP040871">
    <property type="protein sequence ID" value="QDA56620.1"/>
    <property type="molecule type" value="Genomic_DNA"/>
</dbReference>
<feature type="signal peptide" evidence="2">
    <location>
        <begin position="1"/>
        <end position="28"/>
    </location>
</feature>
<dbReference type="SUPFAM" id="SSF53474">
    <property type="entry name" value="alpha/beta-Hydrolases"/>
    <property type="match status" value="1"/>
</dbReference>
<organism evidence="4 5">
    <name type="scientific">Thermomonas aquatica</name>
    <dbReference type="NCBI Taxonomy" id="2202149"/>
    <lineage>
        <taxon>Bacteria</taxon>
        <taxon>Pseudomonadati</taxon>
        <taxon>Pseudomonadota</taxon>
        <taxon>Gammaproteobacteria</taxon>
        <taxon>Lysobacterales</taxon>
        <taxon>Lysobacteraceae</taxon>
        <taxon>Thermomonas</taxon>
    </lineage>
</organism>
<dbReference type="Proteomes" id="UP000308149">
    <property type="component" value="Chromosome"/>
</dbReference>
<dbReference type="InterPro" id="IPR013736">
    <property type="entry name" value="Xaa-Pro_dipept_C"/>
</dbReference>
<dbReference type="InterPro" id="IPR029058">
    <property type="entry name" value="AB_hydrolase_fold"/>
</dbReference>
<evidence type="ECO:0000256" key="1">
    <source>
        <dbReference type="ARBA" id="ARBA00022801"/>
    </source>
</evidence>
<keyword evidence="2" id="KW-0732">Signal</keyword>